<sequence>MMELPNIMHPVAKLSTALAAALMLSADESPNDFYQNH</sequence>
<proteinExistence type="predicted"/>
<dbReference type="EMBL" id="KX636095">
    <property type="protein sequence ID" value="APZ80026.1"/>
    <property type="molecule type" value="Genomic_DNA"/>
</dbReference>
<protein>
    <submittedName>
        <fullName evidence="1">Uncharacterized protein</fullName>
    </submittedName>
</protein>
<accession>A0A1P8VTU0</accession>
<geneLocation type="plasmid" evidence="1">
    <name>pRJ119-NDM1</name>
</geneLocation>
<keyword evidence="1" id="KW-0614">Plasmid</keyword>
<dbReference type="AlphaFoldDB" id="A0A1P8VTU0"/>
<reference evidence="1" key="1">
    <citation type="submission" date="2016-09" db="EMBL/GenBank/DDBJ databases">
        <title>Coexistence of blaOXA-48 and truncated-blaNDM-1 on different plasmids in a Klebsiella pneumonia isolate in China.</title>
        <authorList>
            <person name="Xie L."/>
            <person name="Sun J."/>
        </authorList>
    </citation>
    <scope>NUCLEOTIDE SEQUENCE</scope>
    <source>
        <strain evidence="1">RJ119</strain>
        <plasmid evidence="1">pRJ119-NDM1</plasmid>
    </source>
</reference>
<name>A0A1P8VTU0_KLEPN</name>
<evidence type="ECO:0000313" key="1">
    <source>
        <dbReference type="EMBL" id="APZ80026.1"/>
    </source>
</evidence>
<organism evidence="1">
    <name type="scientific">Klebsiella pneumoniae</name>
    <dbReference type="NCBI Taxonomy" id="573"/>
    <lineage>
        <taxon>Bacteria</taxon>
        <taxon>Pseudomonadati</taxon>
        <taxon>Pseudomonadota</taxon>
        <taxon>Gammaproteobacteria</taxon>
        <taxon>Enterobacterales</taxon>
        <taxon>Enterobacteriaceae</taxon>
        <taxon>Klebsiella/Raoultella group</taxon>
        <taxon>Klebsiella</taxon>
        <taxon>Klebsiella pneumoniae complex</taxon>
    </lineage>
</organism>